<comment type="caution">
    <text evidence="1">The sequence shown here is derived from an EMBL/GenBank/DDBJ whole genome shotgun (WGS) entry which is preliminary data.</text>
</comment>
<proteinExistence type="predicted"/>
<dbReference type="AlphaFoldDB" id="A0A699LAP5"/>
<reference evidence="1" key="1">
    <citation type="journal article" date="2019" name="Sci. Rep.">
        <title>Draft genome of Tanacetum cinerariifolium, the natural source of mosquito coil.</title>
        <authorList>
            <person name="Yamashiro T."/>
            <person name="Shiraishi A."/>
            <person name="Satake H."/>
            <person name="Nakayama K."/>
        </authorList>
    </citation>
    <scope>NUCLEOTIDE SEQUENCE</scope>
</reference>
<sequence>MFDCENFYSLESDCESWPHSNLYDRFQPSGGYHTVPPAYTRTFMPPKPDLVFHIAPTTVENDDLAFNVQLSPTKPEQDLSHTTRPSARIIEDWPFTTTIPAATPIPASPKSNSSGKRRNGKACFHIVPTAVLTQSKPVSNTIVRPVSAALPNITMTRPIYAHHVVTKSKSPIRRHITRSLTSQTSNLPPRVTAVKALMVSVDQGKQGTW</sequence>
<feature type="non-terminal residue" evidence="1">
    <location>
        <position position="209"/>
    </location>
</feature>
<protein>
    <submittedName>
        <fullName evidence="1">Uncharacterized protein</fullName>
    </submittedName>
</protein>
<organism evidence="1">
    <name type="scientific">Tanacetum cinerariifolium</name>
    <name type="common">Dalmatian daisy</name>
    <name type="synonym">Chrysanthemum cinerariifolium</name>
    <dbReference type="NCBI Taxonomy" id="118510"/>
    <lineage>
        <taxon>Eukaryota</taxon>
        <taxon>Viridiplantae</taxon>
        <taxon>Streptophyta</taxon>
        <taxon>Embryophyta</taxon>
        <taxon>Tracheophyta</taxon>
        <taxon>Spermatophyta</taxon>
        <taxon>Magnoliopsida</taxon>
        <taxon>eudicotyledons</taxon>
        <taxon>Gunneridae</taxon>
        <taxon>Pentapetalae</taxon>
        <taxon>asterids</taxon>
        <taxon>campanulids</taxon>
        <taxon>Asterales</taxon>
        <taxon>Asteraceae</taxon>
        <taxon>Asteroideae</taxon>
        <taxon>Anthemideae</taxon>
        <taxon>Anthemidinae</taxon>
        <taxon>Tanacetum</taxon>
    </lineage>
</organism>
<dbReference type="EMBL" id="BKCJ010588477">
    <property type="protein sequence ID" value="GFB26458.1"/>
    <property type="molecule type" value="Genomic_DNA"/>
</dbReference>
<evidence type="ECO:0000313" key="1">
    <source>
        <dbReference type="EMBL" id="GFB26458.1"/>
    </source>
</evidence>
<gene>
    <name evidence="1" type="ORF">Tci_698429</name>
</gene>
<name>A0A699LAP5_TANCI</name>
<accession>A0A699LAP5</accession>